<dbReference type="EMBL" id="PCVG01000063">
    <property type="protein sequence ID" value="PIQ68300.1"/>
    <property type="molecule type" value="Genomic_DNA"/>
</dbReference>
<protein>
    <submittedName>
        <fullName evidence="1">Uncharacterized protein</fullName>
    </submittedName>
</protein>
<reference evidence="1 2" key="1">
    <citation type="submission" date="2017-09" db="EMBL/GenBank/DDBJ databases">
        <title>Depth-based differentiation of microbial function through sediment-hosted aquifers and enrichment of novel symbionts in the deep terrestrial subsurface.</title>
        <authorList>
            <person name="Probst A.J."/>
            <person name="Ladd B."/>
            <person name="Jarett J.K."/>
            <person name="Geller-Mcgrath D.E."/>
            <person name="Sieber C.M."/>
            <person name="Emerson J.B."/>
            <person name="Anantharaman K."/>
            <person name="Thomas B.C."/>
            <person name="Malmstrom R."/>
            <person name="Stieglmeier M."/>
            <person name="Klingl A."/>
            <person name="Woyke T."/>
            <person name="Ryan C.M."/>
            <person name="Banfield J.F."/>
        </authorList>
    </citation>
    <scope>NUCLEOTIDE SEQUENCE [LARGE SCALE GENOMIC DNA]</scope>
    <source>
        <strain evidence="1">CG11_big_fil_rev_8_21_14_0_20_46_11</strain>
    </source>
</reference>
<dbReference type="Proteomes" id="UP000229342">
    <property type="component" value="Unassembled WGS sequence"/>
</dbReference>
<accession>A0A2H0KAL8</accession>
<sequence>MEATNKTAREQKYYKDFPIMSVCRADLESAGFDTTNVDDDMMSELASKMANAYCDLGFWQDIRILAEYLKIKKQEKCV</sequence>
<dbReference type="AlphaFoldDB" id="A0A2H0KAL8"/>
<evidence type="ECO:0000313" key="1">
    <source>
        <dbReference type="EMBL" id="PIQ68300.1"/>
    </source>
</evidence>
<name>A0A2H0KAL8_9BACT</name>
<evidence type="ECO:0000313" key="2">
    <source>
        <dbReference type="Proteomes" id="UP000229342"/>
    </source>
</evidence>
<organism evidence="1 2">
    <name type="scientific">Candidatus Taylorbacteria bacterium CG11_big_fil_rev_8_21_14_0_20_46_11</name>
    <dbReference type="NCBI Taxonomy" id="1975025"/>
    <lineage>
        <taxon>Bacteria</taxon>
        <taxon>Candidatus Tayloriibacteriota</taxon>
    </lineage>
</organism>
<gene>
    <name evidence="1" type="ORF">COV91_04865</name>
</gene>
<proteinExistence type="predicted"/>
<comment type="caution">
    <text evidence="1">The sequence shown here is derived from an EMBL/GenBank/DDBJ whole genome shotgun (WGS) entry which is preliminary data.</text>
</comment>